<evidence type="ECO:0000256" key="2">
    <source>
        <dbReference type="ARBA" id="ARBA00022980"/>
    </source>
</evidence>
<evidence type="ECO:0000256" key="3">
    <source>
        <dbReference type="ARBA" id="ARBA00023274"/>
    </source>
</evidence>
<evidence type="ECO:0000256" key="4">
    <source>
        <dbReference type="SAM" id="MobiDB-lite"/>
    </source>
</evidence>
<dbReference type="InterPro" id="IPR005484">
    <property type="entry name" value="Ribosomal_uL18_bac/plant/anim"/>
</dbReference>
<feature type="region of interest" description="Disordered" evidence="4">
    <location>
        <begin position="1"/>
        <end position="29"/>
    </location>
</feature>
<accession>A0A8T2ATV1</accession>
<feature type="compositionally biased region" description="Basic and acidic residues" evidence="4">
    <location>
        <begin position="17"/>
        <end position="29"/>
    </location>
</feature>
<name>A0A8T2ATV1_9BRAS</name>
<keyword evidence="3" id="KW-0687">Ribonucleoprotein</keyword>
<organism evidence="5 6">
    <name type="scientific">Arabidopsis thaliana x Arabidopsis arenosa</name>
    <dbReference type="NCBI Taxonomy" id="1240361"/>
    <lineage>
        <taxon>Eukaryota</taxon>
        <taxon>Viridiplantae</taxon>
        <taxon>Streptophyta</taxon>
        <taxon>Embryophyta</taxon>
        <taxon>Tracheophyta</taxon>
        <taxon>Spermatophyta</taxon>
        <taxon>Magnoliopsida</taxon>
        <taxon>eudicotyledons</taxon>
        <taxon>Gunneridae</taxon>
        <taxon>Pentapetalae</taxon>
        <taxon>rosids</taxon>
        <taxon>malvids</taxon>
        <taxon>Brassicales</taxon>
        <taxon>Brassicaceae</taxon>
        <taxon>Camelineae</taxon>
        <taxon>Arabidopsis</taxon>
    </lineage>
</organism>
<dbReference type="Pfam" id="PF00861">
    <property type="entry name" value="Ribosomal_L18p"/>
    <property type="match status" value="1"/>
</dbReference>
<sequence>MIDGSPLAVEMEEEESPVEKIASERAAEDSTPRRIEVAKKVGEAIEKSGVEKGITKVAFDRTGYTYRGRLEALAAAAREHSLQF</sequence>
<dbReference type="GO" id="GO:0006412">
    <property type="term" value="P:translation"/>
    <property type="evidence" value="ECO:0007669"/>
    <property type="project" value="InterPro"/>
</dbReference>
<protein>
    <submittedName>
        <fullName evidence="5">Ribosomal protein L18</fullName>
    </submittedName>
</protein>
<dbReference type="GO" id="GO:0005840">
    <property type="term" value="C:ribosome"/>
    <property type="evidence" value="ECO:0007669"/>
    <property type="project" value="UniProtKB-KW"/>
</dbReference>
<dbReference type="EMBL" id="JAEFBK010000008">
    <property type="protein sequence ID" value="KAG7577631.1"/>
    <property type="molecule type" value="Genomic_DNA"/>
</dbReference>
<proteinExistence type="inferred from homology"/>
<gene>
    <name evidence="5" type="ORF">ISN45_Aa03g018880</name>
</gene>
<evidence type="ECO:0000313" key="5">
    <source>
        <dbReference type="EMBL" id="KAG7577631.1"/>
    </source>
</evidence>
<reference evidence="5 6" key="1">
    <citation type="submission" date="2020-12" db="EMBL/GenBank/DDBJ databases">
        <title>Concerted genomic and epigenomic changes stabilize Arabidopsis allopolyploids.</title>
        <authorList>
            <person name="Chen Z."/>
        </authorList>
    </citation>
    <scope>NUCLEOTIDE SEQUENCE [LARGE SCALE GENOMIC DNA]</scope>
    <source>
        <strain evidence="5">Allo738</strain>
        <tissue evidence="5">Leaf</tissue>
    </source>
</reference>
<evidence type="ECO:0000256" key="1">
    <source>
        <dbReference type="ARBA" id="ARBA00007116"/>
    </source>
</evidence>
<dbReference type="AlphaFoldDB" id="A0A8T2ATV1"/>
<keyword evidence="6" id="KW-1185">Reference proteome</keyword>
<evidence type="ECO:0000313" key="6">
    <source>
        <dbReference type="Proteomes" id="UP000694240"/>
    </source>
</evidence>
<comment type="caution">
    <text evidence="5">The sequence shown here is derived from an EMBL/GenBank/DDBJ whole genome shotgun (WGS) entry which is preliminary data.</text>
</comment>
<comment type="similarity">
    <text evidence="1">Belongs to the universal ribosomal protein uL18 family.</text>
</comment>
<dbReference type="GO" id="GO:0003735">
    <property type="term" value="F:structural constituent of ribosome"/>
    <property type="evidence" value="ECO:0007669"/>
    <property type="project" value="InterPro"/>
</dbReference>
<dbReference type="Proteomes" id="UP000694240">
    <property type="component" value="Chromosome 8"/>
</dbReference>
<keyword evidence="2 5" id="KW-0689">Ribosomal protein</keyword>
<dbReference type="GO" id="GO:1990904">
    <property type="term" value="C:ribonucleoprotein complex"/>
    <property type="evidence" value="ECO:0007669"/>
    <property type="project" value="UniProtKB-KW"/>
</dbReference>